<dbReference type="AlphaFoldDB" id="A0A0A0KJI7"/>
<dbReference type="Gramene" id="KGN49890">
    <property type="protein sequence ID" value="KGN49890"/>
    <property type="gene ID" value="Csa_5G139680"/>
</dbReference>
<keyword evidence="2" id="KW-1185">Reference proteome</keyword>
<dbReference type="EMBL" id="CM002926">
    <property type="protein sequence ID" value="KGN49890.1"/>
    <property type="molecule type" value="Genomic_DNA"/>
</dbReference>
<reference evidence="1 2" key="4">
    <citation type="journal article" date="2011" name="BMC Genomics">
        <title>RNA-Seq improves annotation of protein-coding genes in the cucumber genome.</title>
        <authorList>
            <person name="Li Z."/>
            <person name="Zhang Z."/>
            <person name="Yan P."/>
            <person name="Huang S."/>
            <person name="Fei Z."/>
            <person name="Lin K."/>
        </authorList>
    </citation>
    <scope>NUCLEOTIDE SEQUENCE [LARGE SCALE GENOMIC DNA]</scope>
    <source>
        <strain evidence="2">cv. 9930</strain>
    </source>
</reference>
<reference evidence="1 2" key="1">
    <citation type="journal article" date="2009" name="Nat. Genet.">
        <title>The genome of the cucumber, Cucumis sativus L.</title>
        <authorList>
            <person name="Huang S."/>
            <person name="Li R."/>
            <person name="Zhang Z."/>
            <person name="Li L."/>
            <person name="Gu X."/>
            <person name="Fan W."/>
            <person name="Lucas W.J."/>
            <person name="Wang X."/>
            <person name="Xie B."/>
            <person name="Ni P."/>
            <person name="Ren Y."/>
            <person name="Zhu H."/>
            <person name="Li J."/>
            <person name="Lin K."/>
            <person name="Jin W."/>
            <person name="Fei Z."/>
            <person name="Li G."/>
            <person name="Staub J."/>
            <person name="Kilian A."/>
            <person name="van der Vossen E.A."/>
            <person name="Wu Y."/>
            <person name="Guo J."/>
            <person name="He J."/>
            <person name="Jia Z."/>
            <person name="Ren Y."/>
            <person name="Tian G."/>
            <person name="Lu Y."/>
            <person name="Ruan J."/>
            <person name="Qian W."/>
            <person name="Wang M."/>
            <person name="Huang Q."/>
            <person name="Li B."/>
            <person name="Xuan Z."/>
            <person name="Cao J."/>
            <person name="Asan"/>
            <person name="Wu Z."/>
            <person name="Zhang J."/>
            <person name="Cai Q."/>
            <person name="Bai Y."/>
            <person name="Zhao B."/>
            <person name="Han Y."/>
            <person name="Li Y."/>
            <person name="Li X."/>
            <person name="Wang S."/>
            <person name="Shi Q."/>
            <person name="Liu S."/>
            <person name="Cho W.K."/>
            <person name="Kim J.Y."/>
            <person name="Xu Y."/>
            <person name="Heller-Uszynska K."/>
            <person name="Miao H."/>
            <person name="Cheng Z."/>
            <person name="Zhang S."/>
            <person name="Wu J."/>
            <person name="Yang Y."/>
            <person name="Kang H."/>
            <person name="Li M."/>
            <person name="Liang H."/>
            <person name="Ren X."/>
            <person name="Shi Z."/>
            <person name="Wen M."/>
            <person name="Jian M."/>
            <person name="Yang H."/>
            <person name="Zhang G."/>
            <person name="Yang Z."/>
            <person name="Chen R."/>
            <person name="Liu S."/>
            <person name="Li J."/>
            <person name="Ma L."/>
            <person name="Liu H."/>
            <person name="Zhou Y."/>
            <person name="Zhao J."/>
            <person name="Fang X."/>
            <person name="Li G."/>
            <person name="Fang L."/>
            <person name="Li Y."/>
            <person name="Liu D."/>
            <person name="Zheng H."/>
            <person name="Zhang Y."/>
            <person name="Qin N."/>
            <person name="Li Z."/>
            <person name="Yang G."/>
            <person name="Yang S."/>
            <person name="Bolund L."/>
            <person name="Kristiansen K."/>
            <person name="Zheng H."/>
            <person name="Li S."/>
            <person name="Zhang X."/>
            <person name="Yang H."/>
            <person name="Wang J."/>
            <person name="Sun R."/>
            <person name="Zhang B."/>
            <person name="Jiang S."/>
            <person name="Wang J."/>
            <person name="Du Y."/>
            <person name="Li S."/>
        </authorList>
    </citation>
    <scope>NUCLEOTIDE SEQUENCE [LARGE SCALE GENOMIC DNA]</scope>
    <source>
        <strain evidence="2">cv. 9930</strain>
    </source>
</reference>
<name>A0A0A0KJI7_CUCSA</name>
<accession>A0A0A0KJI7</accession>
<evidence type="ECO:0000313" key="1">
    <source>
        <dbReference type="EMBL" id="KGN49890.1"/>
    </source>
</evidence>
<organism evidence="1 2">
    <name type="scientific">Cucumis sativus</name>
    <name type="common">Cucumber</name>
    <dbReference type="NCBI Taxonomy" id="3659"/>
    <lineage>
        <taxon>Eukaryota</taxon>
        <taxon>Viridiplantae</taxon>
        <taxon>Streptophyta</taxon>
        <taxon>Embryophyta</taxon>
        <taxon>Tracheophyta</taxon>
        <taxon>Spermatophyta</taxon>
        <taxon>Magnoliopsida</taxon>
        <taxon>eudicotyledons</taxon>
        <taxon>Gunneridae</taxon>
        <taxon>Pentapetalae</taxon>
        <taxon>rosids</taxon>
        <taxon>fabids</taxon>
        <taxon>Cucurbitales</taxon>
        <taxon>Cucurbitaceae</taxon>
        <taxon>Benincaseae</taxon>
        <taxon>Cucumis</taxon>
    </lineage>
</organism>
<reference evidence="1 2" key="2">
    <citation type="journal article" date="2009" name="PLoS ONE">
        <title>An integrated genetic and cytogenetic map of the cucumber genome.</title>
        <authorList>
            <person name="Ren Y."/>
            <person name="Zhang Z."/>
            <person name="Liu J."/>
            <person name="Staub J.E."/>
            <person name="Han Y."/>
            <person name="Cheng Z."/>
            <person name="Li X."/>
            <person name="Lu J."/>
            <person name="Miao H."/>
            <person name="Kang H."/>
            <person name="Xie B."/>
            <person name="Gu X."/>
            <person name="Wang X."/>
            <person name="Du Y."/>
            <person name="Jin W."/>
            <person name="Huang S."/>
        </authorList>
    </citation>
    <scope>NUCLEOTIDE SEQUENCE [LARGE SCALE GENOMIC DNA]</scope>
    <source>
        <strain evidence="2">cv. 9930</strain>
    </source>
</reference>
<evidence type="ECO:0000313" key="2">
    <source>
        <dbReference type="Proteomes" id="UP000029981"/>
    </source>
</evidence>
<proteinExistence type="predicted"/>
<dbReference type="Proteomes" id="UP000029981">
    <property type="component" value="Chromosome 5"/>
</dbReference>
<sequence length="138" mass="16293">MFQQIRVAQRKRGGPITHRSQDRNLALIERRLPISDSYFFSFHFIWLMRRRFNYRHIDSYHRLVGISFGSDGPRYISFRALSKSRDKSIISFIYCEPSAHLSVENNNTQIPNLSLTLSLSILRLTYRNIRTHTHPDGP</sequence>
<reference evidence="1 2" key="3">
    <citation type="journal article" date="2010" name="BMC Genomics">
        <title>Transcriptome sequencing and comparative analysis of cucumber flowers with different sex types.</title>
        <authorList>
            <person name="Guo S."/>
            <person name="Zheng Y."/>
            <person name="Joung J.G."/>
            <person name="Liu S."/>
            <person name="Zhang Z."/>
            <person name="Crasta O.R."/>
            <person name="Sobral B.W."/>
            <person name="Xu Y."/>
            <person name="Huang S."/>
            <person name="Fei Z."/>
        </authorList>
    </citation>
    <scope>NUCLEOTIDE SEQUENCE [LARGE SCALE GENOMIC DNA]</scope>
    <source>
        <strain evidence="2">cv. 9930</strain>
    </source>
</reference>
<protein>
    <submittedName>
        <fullName evidence="1">Uncharacterized protein</fullName>
    </submittedName>
</protein>
<gene>
    <name evidence="1" type="ORF">Csa_5G139680</name>
</gene>